<dbReference type="OrthoDB" id="9813230at2"/>
<comment type="caution">
    <text evidence="8">The sequence shown here is derived from an EMBL/GenBank/DDBJ whole genome shotgun (WGS) entry which is preliminary data.</text>
</comment>
<dbReference type="Pfam" id="PF02906">
    <property type="entry name" value="Fe_hyd_lg_C"/>
    <property type="match status" value="1"/>
</dbReference>
<dbReference type="GO" id="GO:0046872">
    <property type="term" value="F:metal ion binding"/>
    <property type="evidence" value="ECO:0007669"/>
    <property type="project" value="UniProtKB-KW"/>
</dbReference>
<keyword evidence="1" id="KW-0004">4Fe-4S</keyword>
<dbReference type="Gene3D" id="3.30.450.20">
    <property type="entry name" value="PAS domain"/>
    <property type="match status" value="1"/>
</dbReference>
<evidence type="ECO:0000256" key="2">
    <source>
        <dbReference type="ARBA" id="ARBA00022723"/>
    </source>
</evidence>
<organism evidence="8 9">
    <name type="scientific">Breznakibacter xylanolyticus</name>
    <dbReference type="NCBI Taxonomy" id="990"/>
    <lineage>
        <taxon>Bacteria</taxon>
        <taxon>Pseudomonadati</taxon>
        <taxon>Bacteroidota</taxon>
        <taxon>Bacteroidia</taxon>
        <taxon>Marinilabiliales</taxon>
        <taxon>Marinilabiliaceae</taxon>
        <taxon>Breznakibacter</taxon>
    </lineage>
</organism>
<dbReference type="SUPFAM" id="SSF53920">
    <property type="entry name" value="Fe-only hydrogenase"/>
    <property type="match status" value="1"/>
</dbReference>
<name>A0A2W7NCU7_9BACT</name>
<keyword evidence="9" id="KW-1185">Reference proteome</keyword>
<dbReference type="Pfam" id="PF04060">
    <property type="entry name" value="FeS"/>
    <property type="match status" value="1"/>
</dbReference>
<feature type="coiled-coil region" evidence="5">
    <location>
        <begin position="422"/>
        <end position="456"/>
    </location>
</feature>
<feature type="domain" description="4Fe-4S ferredoxin-type" evidence="6">
    <location>
        <begin position="32"/>
        <end position="61"/>
    </location>
</feature>
<evidence type="ECO:0000256" key="3">
    <source>
        <dbReference type="ARBA" id="ARBA00023004"/>
    </source>
</evidence>
<dbReference type="Proteomes" id="UP000249239">
    <property type="component" value="Unassembled WGS sequence"/>
</dbReference>
<dbReference type="AlphaFoldDB" id="A0A2W7NCU7"/>
<dbReference type="EMBL" id="QKZK01000007">
    <property type="protein sequence ID" value="PZX18195.1"/>
    <property type="molecule type" value="Genomic_DNA"/>
</dbReference>
<reference evidence="8 9" key="1">
    <citation type="submission" date="2018-06" db="EMBL/GenBank/DDBJ databases">
        <title>Genomic Encyclopedia of Archaeal and Bacterial Type Strains, Phase II (KMG-II): from individual species to whole genera.</title>
        <authorList>
            <person name="Goeker M."/>
        </authorList>
    </citation>
    <scope>NUCLEOTIDE SEQUENCE [LARGE SCALE GENOMIC DNA]</scope>
    <source>
        <strain evidence="8 9">DSM 6779</strain>
    </source>
</reference>
<dbReference type="Gene3D" id="3.40.50.1780">
    <property type="match status" value="1"/>
</dbReference>
<dbReference type="PROSITE" id="PS51656">
    <property type="entry name" value="4FE4S"/>
    <property type="match status" value="1"/>
</dbReference>
<dbReference type="Gene3D" id="3.30.70.20">
    <property type="match status" value="1"/>
</dbReference>
<evidence type="ECO:0000256" key="4">
    <source>
        <dbReference type="ARBA" id="ARBA00023014"/>
    </source>
</evidence>
<dbReference type="InterPro" id="IPR007202">
    <property type="entry name" value="4Fe-4S_dom"/>
</dbReference>
<keyword evidence="2" id="KW-0479">Metal-binding</keyword>
<evidence type="ECO:0000313" key="9">
    <source>
        <dbReference type="Proteomes" id="UP000249239"/>
    </source>
</evidence>
<evidence type="ECO:0000256" key="1">
    <source>
        <dbReference type="ARBA" id="ARBA00022485"/>
    </source>
</evidence>
<protein>
    <submittedName>
        <fullName evidence="8">Iron only hydrogenase large subunit-like protein</fullName>
    </submittedName>
</protein>
<evidence type="ECO:0000259" key="6">
    <source>
        <dbReference type="PROSITE" id="PS51379"/>
    </source>
</evidence>
<dbReference type="PANTHER" id="PTHR11615">
    <property type="entry name" value="NITRATE, FORMATE, IRON DEHYDROGENASE"/>
    <property type="match status" value="1"/>
</dbReference>
<sequence>MASLVQVDPAKCNLSLTCIRTCPAKAIRIADGHAQVMTSRCIGCGQCVTMCAAEAIVYRSELDDAKALFGGKNRVAAICDPAISGEFDDISDYRKFVAMIRALGFHLVAEAAFGVDLVALRYKALFNDFQGRYYISSKCPPVVDYVARQLPFLIENLAPIVPPWVAMSKVLHHRYGDDIKMVYLTACVAAKNDVHHFVHTDGQIDAVITFAELRRWFTERGITENSVTYSEFDPPLGRKGGLFPISHGLLQSVNVSQDLLTGNVLTTEGRTNFLQSLREFASDAELNKHLDLFYCRGCHMGPGTSPRGKRFHRRSQVIRYVNKRLTNLDVVQWEEDIQTFQSLDLTRHFKAQDMRLPLPSDDDIERVLAEMGKEKKEDRLGCGACGYPTCREFAIAHLQGLTNYEMCYTYTNKQLHASVAQIRLANEKLSLAREALLKSEEKARQEEQAAREAAATVTTMLDKLRVGVVIVNADLKIIESNKVFVEMLGDDARELHEMVPGLRGAQLERLVPFHRLFGAVLQSGDEVVNRDMQLDDRLVHVAVFTIRKHQVIGGIIRDLAAPDIRRDEVVERARAVIRENLETVQQIAFLLGESASKTEKILNSIIDAQMTGGDHEPVS</sequence>
<dbReference type="Pfam" id="PF13237">
    <property type="entry name" value="Fer4_10"/>
    <property type="match status" value="1"/>
</dbReference>
<keyword evidence="4" id="KW-0411">Iron-sulfur</keyword>
<dbReference type="InterPro" id="IPR009016">
    <property type="entry name" value="Fe_hydrogenase"/>
</dbReference>
<evidence type="ECO:0000256" key="5">
    <source>
        <dbReference type="SAM" id="Coils"/>
    </source>
</evidence>
<dbReference type="Gene3D" id="1.10.15.40">
    <property type="entry name" value="Electron transport complex subunit B, putative Fe-S cluster"/>
    <property type="match status" value="1"/>
</dbReference>
<dbReference type="SUPFAM" id="SSF55785">
    <property type="entry name" value="PYP-like sensor domain (PAS domain)"/>
    <property type="match status" value="1"/>
</dbReference>
<dbReference type="GO" id="GO:0051539">
    <property type="term" value="F:4 iron, 4 sulfur cluster binding"/>
    <property type="evidence" value="ECO:0007669"/>
    <property type="project" value="UniProtKB-KW"/>
</dbReference>
<dbReference type="RefSeq" id="WP_111444930.1">
    <property type="nucleotide sequence ID" value="NZ_QKZK01000007.1"/>
</dbReference>
<feature type="domain" description="4Fe-4S ferredoxin-type" evidence="6">
    <location>
        <begin position="3"/>
        <end position="31"/>
    </location>
</feature>
<dbReference type="SUPFAM" id="SSF54862">
    <property type="entry name" value="4Fe-4S ferredoxins"/>
    <property type="match status" value="1"/>
</dbReference>
<gene>
    <name evidence="8" type="ORF">LX69_01235</name>
</gene>
<accession>A0A2W7NCU7</accession>
<evidence type="ECO:0000259" key="7">
    <source>
        <dbReference type="PROSITE" id="PS51656"/>
    </source>
</evidence>
<dbReference type="InterPro" id="IPR035965">
    <property type="entry name" value="PAS-like_dom_sf"/>
</dbReference>
<dbReference type="InterPro" id="IPR004108">
    <property type="entry name" value="Fe_hydrogenase_lsu_C"/>
</dbReference>
<feature type="domain" description="4Fe-4S" evidence="7">
    <location>
        <begin position="363"/>
        <end position="425"/>
    </location>
</feature>
<keyword evidence="5" id="KW-0175">Coiled coil</keyword>
<dbReference type="InterPro" id="IPR050340">
    <property type="entry name" value="Cytosolic_Fe-S_CAF"/>
</dbReference>
<proteinExistence type="predicted"/>
<dbReference type="PROSITE" id="PS51379">
    <property type="entry name" value="4FE4S_FER_2"/>
    <property type="match status" value="2"/>
</dbReference>
<dbReference type="InterPro" id="IPR017896">
    <property type="entry name" value="4Fe4S_Fe-S-bd"/>
</dbReference>
<keyword evidence="3" id="KW-0408">Iron</keyword>
<evidence type="ECO:0000313" key="8">
    <source>
        <dbReference type="EMBL" id="PZX18195.1"/>
    </source>
</evidence>